<protein>
    <submittedName>
        <fullName evidence="1">DUF4220 domain-containing protein</fullName>
    </submittedName>
</protein>
<dbReference type="AlphaFoldDB" id="A0A183EKT9"/>
<proteinExistence type="predicted"/>
<sequence length="108" mass="12143">LDCLISEGTKLPRTASLDHFNSFAKGILFHRIGDALLLRGSRVKEHSAKYEKLSYASYLVAFDILHKASSISPLLAALFVLETLTLRTILRYFNAAKISEELTEQVQF</sequence>
<reference evidence="1" key="1">
    <citation type="submission" date="2016-06" db="UniProtKB">
        <authorList>
            <consortium name="WormBaseParasite"/>
        </authorList>
    </citation>
    <scope>IDENTIFICATION</scope>
</reference>
<evidence type="ECO:0000313" key="1">
    <source>
        <dbReference type="WBParaSite" id="GPUH_0002160701-mRNA-1"/>
    </source>
</evidence>
<organism evidence="1">
    <name type="scientific">Gongylonema pulchrum</name>
    <dbReference type="NCBI Taxonomy" id="637853"/>
    <lineage>
        <taxon>Eukaryota</taxon>
        <taxon>Metazoa</taxon>
        <taxon>Ecdysozoa</taxon>
        <taxon>Nematoda</taxon>
        <taxon>Chromadorea</taxon>
        <taxon>Rhabditida</taxon>
        <taxon>Spirurina</taxon>
        <taxon>Spiruromorpha</taxon>
        <taxon>Spiruroidea</taxon>
        <taxon>Gongylonematidae</taxon>
        <taxon>Gongylonema</taxon>
    </lineage>
</organism>
<dbReference type="WBParaSite" id="GPUH_0002160701-mRNA-1">
    <property type="protein sequence ID" value="GPUH_0002160701-mRNA-1"/>
    <property type="gene ID" value="GPUH_0002160701"/>
</dbReference>
<name>A0A183EKT9_9BILA</name>
<accession>A0A183EKT9</accession>